<evidence type="ECO:0000313" key="2">
    <source>
        <dbReference type="Proteomes" id="UP000006729"/>
    </source>
</evidence>
<dbReference type="Proteomes" id="UP000006729">
    <property type="component" value="Chromosome 19"/>
</dbReference>
<comment type="caution">
    <text evidence="1">The sequence shown here is derived from an EMBL/GenBank/DDBJ whole genome shotgun (WGS) entry which is preliminary data.</text>
</comment>
<dbReference type="EMBL" id="CM009308">
    <property type="protein sequence ID" value="KAI9377266.1"/>
    <property type="molecule type" value="Genomic_DNA"/>
</dbReference>
<protein>
    <submittedName>
        <fullName evidence="1">Uncharacterized protein</fullName>
    </submittedName>
</protein>
<organism evidence="1 2">
    <name type="scientific">Populus trichocarpa</name>
    <name type="common">Western balsam poplar</name>
    <name type="synonym">Populus balsamifera subsp. trichocarpa</name>
    <dbReference type="NCBI Taxonomy" id="3694"/>
    <lineage>
        <taxon>Eukaryota</taxon>
        <taxon>Viridiplantae</taxon>
        <taxon>Streptophyta</taxon>
        <taxon>Embryophyta</taxon>
        <taxon>Tracheophyta</taxon>
        <taxon>Spermatophyta</taxon>
        <taxon>Magnoliopsida</taxon>
        <taxon>eudicotyledons</taxon>
        <taxon>Gunneridae</taxon>
        <taxon>Pentapetalae</taxon>
        <taxon>rosids</taxon>
        <taxon>fabids</taxon>
        <taxon>Malpighiales</taxon>
        <taxon>Salicaceae</taxon>
        <taxon>Saliceae</taxon>
        <taxon>Populus</taxon>
    </lineage>
</organism>
<keyword evidence="2" id="KW-1185">Reference proteome</keyword>
<evidence type="ECO:0000313" key="1">
    <source>
        <dbReference type="EMBL" id="KAI9377266.1"/>
    </source>
</evidence>
<name>A0ACC0RJ33_POPTR</name>
<reference evidence="1 2" key="1">
    <citation type="journal article" date="2006" name="Science">
        <title>The genome of black cottonwood, Populus trichocarpa (Torr. &amp; Gray).</title>
        <authorList>
            <person name="Tuskan G.A."/>
            <person name="Difazio S."/>
            <person name="Jansson S."/>
            <person name="Bohlmann J."/>
            <person name="Grigoriev I."/>
            <person name="Hellsten U."/>
            <person name="Putnam N."/>
            <person name="Ralph S."/>
            <person name="Rombauts S."/>
            <person name="Salamov A."/>
            <person name="Schein J."/>
            <person name="Sterck L."/>
            <person name="Aerts A."/>
            <person name="Bhalerao R.R."/>
            <person name="Bhalerao R.P."/>
            <person name="Blaudez D."/>
            <person name="Boerjan W."/>
            <person name="Brun A."/>
            <person name="Brunner A."/>
            <person name="Busov V."/>
            <person name="Campbell M."/>
            <person name="Carlson J."/>
            <person name="Chalot M."/>
            <person name="Chapman J."/>
            <person name="Chen G.L."/>
            <person name="Cooper D."/>
            <person name="Coutinho P.M."/>
            <person name="Couturier J."/>
            <person name="Covert S."/>
            <person name="Cronk Q."/>
            <person name="Cunningham R."/>
            <person name="Davis J."/>
            <person name="Degroeve S."/>
            <person name="Dejardin A."/>
            <person name="Depamphilis C."/>
            <person name="Detter J."/>
            <person name="Dirks B."/>
            <person name="Dubchak I."/>
            <person name="Duplessis S."/>
            <person name="Ehlting J."/>
            <person name="Ellis B."/>
            <person name="Gendler K."/>
            <person name="Goodstein D."/>
            <person name="Gribskov M."/>
            <person name="Grimwood J."/>
            <person name="Groover A."/>
            <person name="Gunter L."/>
            <person name="Hamberger B."/>
            <person name="Heinze B."/>
            <person name="Helariutta Y."/>
            <person name="Henrissat B."/>
            <person name="Holligan D."/>
            <person name="Holt R."/>
            <person name="Huang W."/>
            <person name="Islam-Faridi N."/>
            <person name="Jones S."/>
            <person name="Jones-Rhoades M."/>
            <person name="Jorgensen R."/>
            <person name="Joshi C."/>
            <person name="Kangasjarvi J."/>
            <person name="Karlsson J."/>
            <person name="Kelleher C."/>
            <person name="Kirkpatrick R."/>
            <person name="Kirst M."/>
            <person name="Kohler A."/>
            <person name="Kalluri U."/>
            <person name="Larimer F."/>
            <person name="Leebens-Mack J."/>
            <person name="Leple J.C."/>
            <person name="Locascio P."/>
            <person name="Lou Y."/>
            <person name="Lucas S."/>
            <person name="Martin F."/>
            <person name="Montanini B."/>
            <person name="Napoli C."/>
            <person name="Nelson D.R."/>
            <person name="Nelson C."/>
            <person name="Nieminen K."/>
            <person name="Nilsson O."/>
            <person name="Pereda V."/>
            <person name="Peter G."/>
            <person name="Philippe R."/>
            <person name="Pilate G."/>
            <person name="Poliakov A."/>
            <person name="Razumovskaya J."/>
            <person name="Richardson P."/>
            <person name="Rinaldi C."/>
            <person name="Ritland K."/>
            <person name="Rouze P."/>
            <person name="Ryaboy D."/>
            <person name="Schmutz J."/>
            <person name="Schrader J."/>
            <person name="Segerman B."/>
            <person name="Shin H."/>
            <person name="Siddiqui A."/>
            <person name="Sterky F."/>
            <person name="Terry A."/>
            <person name="Tsai C.J."/>
            <person name="Uberbacher E."/>
            <person name="Unneberg P."/>
            <person name="Vahala J."/>
            <person name="Wall K."/>
            <person name="Wessler S."/>
            <person name="Yang G."/>
            <person name="Yin T."/>
            <person name="Douglas C."/>
            <person name="Marra M."/>
            <person name="Sandberg G."/>
            <person name="Van de Peer Y."/>
            <person name="Rokhsar D."/>
        </authorList>
    </citation>
    <scope>NUCLEOTIDE SEQUENCE [LARGE SCALE GENOMIC DNA]</scope>
    <source>
        <strain evidence="2">cv. Nisqually</strain>
    </source>
</reference>
<proteinExistence type="predicted"/>
<sequence>MPKVACMHKLRLKTWKFVSNAEAAAYARIIVFWNPETVMVEMLHFSAQGIHVLITSLVQQFCFSATFIYGFNTITARRALWEDLRRWGTEDLWLLLGDFNSILSQEDKHNGEPVSIYETLDFRECCSDLRIADLNSTGSHFTWTNGTIWTKIDRVMANPQWLSLQQMTHVHFGTPGAFSDHSPSTV</sequence>
<gene>
    <name evidence="1" type="ORF">POPTR_019G043150v4</name>
</gene>
<accession>A0ACC0RJ33</accession>